<evidence type="ECO:0000313" key="3">
    <source>
        <dbReference type="EMBL" id="PHJ24718.1"/>
    </source>
</evidence>
<feature type="compositionally biased region" description="Polar residues" evidence="1">
    <location>
        <begin position="100"/>
        <end position="119"/>
    </location>
</feature>
<keyword evidence="2" id="KW-0732">Signal</keyword>
<reference evidence="3 4" key="1">
    <citation type="journal article" date="2017" name="Int. J. Parasitol.">
        <title>The genome of the protozoan parasite Cystoisospora suis and a reverse vaccinology approach to identify vaccine candidates.</title>
        <authorList>
            <person name="Palmieri N."/>
            <person name="Shrestha A."/>
            <person name="Ruttkowski B."/>
            <person name="Beck T."/>
            <person name="Vogl C."/>
            <person name="Tomley F."/>
            <person name="Blake D.P."/>
            <person name="Joachim A."/>
        </authorList>
    </citation>
    <scope>NUCLEOTIDE SEQUENCE [LARGE SCALE GENOMIC DNA]</scope>
    <source>
        <strain evidence="3 4">Wien I</strain>
    </source>
</reference>
<dbReference type="RefSeq" id="XP_067926390.1">
    <property type="nucleotide sequence ID" value="XM_068061623.1"/>
</dbReference>
<feature type="compositionally biased region" description="Low complexity" evidence="1">
    <location>
        <begin position="615"/>
        <end position="627"/>
    </location>
</feature>
<feature type="compositionally biased region" description="Polar residues" evidence="1">
    <location>
        <begin position="557"/>
        <end position="572"/>
    </location>
</feature>
<evidence type="ECO:0000256" key="1">
    <source>
        <dbReference type="SAM" id="MobiDB-lite"/>
    </source>
</evidence>
<keyword evidence="4" id="KW-1185">Reference proteome</keyword>
<proteinExistence type="predicted"/>
<keyword evidence="3" id="KW-0812">Transmembrane</keyword>
<feature type="compositionally biased region" description="Basic and acidic residues" evidence="1">
    <location>
        <begin position="357"/>
        <end position="366"/>
    </location>
</feature>
<accession>A0A2C6LBR7</accession>
<dbReference type="AlphaFoldDB" id="A0A2C6LBR7"/>
<gene>
    <name evidence="3" type="ORF">CSUI_001417</name>
</gene>
<feature type="compositionally biased region" description="Polar residues" evidence="1">
    <location>
        <begin position="253"/>
        <end position="263"/>
    </location>
</feature>
<feature type="chain" id="PRO_5012428794" evidence="2">
    <location>
        <begin position="28"/>
        <end position="777"/>
    </location>
</feature>
<feature type="compositionally biased region" description="Basic and acidic residues" evidence="1">
    <location>
        <begin position="518"/>
        <end position="531"/>
    </location>
</feature>
<feature type="region of interest" description="Disordered" evidence="1">
    <location>
        <begin position="551"/>
        <end position="572"/>
    </location>
</feature>
<feature type="compositionally biased region" description="Polar residues" evidence="1">
    <location>
        <begin position="495"/>
        <end position="517"/>
    </location>
</feature>
<dbReference type="GeneID" id="94424834"/>
<dbReference type="EMBL" id="MIGC01000560">
    <property type="protein sequence ID" value="PHJ24718.1"/>
    <property type="molecule type" value="Genomic_DNA"/>
</dbReference>
<comment type="caution">
    <text evidence="3">The sequence shown here is derived from an EMBL/GenBank/DDBJ whole genome shotgun (WGS) entry which is preliminary data.</text>
</comment>
<dbReference type="OrthoDB" id="10332393at2759"/>
<feature type="region of interest" description="Disordered" evidence="1">
    <location>
        <begin position="615"/>
        <end position="641"/>
    </location>
</feature>
<evidence type="ECO:0000256" key="2">
    <source>
        <dbReference type="SAM" id="SignalP"/>
    </source>
</evidence>
<sequence>MCTAKKADRRRGRVVVSALFGVALCSAFSRQSADVSHEVESVDKMVSSFTVGIRFAAAEERQLQRRSSVFSFLGRGDTKNVEAVHETFTDPTTPVKPSPVTESTQDVVSSSIPEATADSSTEREQEVADQQRAEQGVELTNEIKKEAAEQNSESADEARSNAGNEAAGSKQGDSSEESANQNLQTEAGQLSNTRAPDATQLNSTPTDNNGETHSQTSEPDNTVQKDSEAGHAGQPTVEGERENTESQDEVDEQSQFPVIQQENPGALQGDAGETALTYAPHSAITFPQAGQEPASEAAEPPQDVGGHQTIPQPADRLLEGEDASTDIADAGSATPGDRPPNSEGDVAAGIDAAGSEKANHESDTETGHGTVLSDDEAIKEEITWEIMPETDGTHQDDESEQPDVEVISLDLSTGISPHLEPIDNLSSQSEQSVSVLSATVTDEGDFPSPREAAELPQNAGISAVEEEDASGLAKDDSVFTQTVIDRLEPEEESDTNTLVTDGTYSQANAVPHSQSLRSRVDANTDTSRSEPADDYLAEQETNEADAVAHNTEAKTPEQAQPTLPGGQQRSQLQNSDAYGMNISSLFPWIPARDVLSLVTAARILELRPLLELSGLNGSGSRSASSSSPTEQHDDASRMQQQLQHAAVLAEDYIKKYLPNGSDARSRFQKAWRTLPFHESFHYLPDSEDDADIYSEEIDFDDRLEDEELDALVKRIRTRLMKLAAFNQTTTFLPSAMAADSSIPSAVTAFLNSSSSAGGTFPSAVNSFLTSSFLRQFV</sequence>
<feature type="compositionally biased region" description="Basic and acidic residues" evidence="1">
    <location>
        <begin position="120"/>
        <end position="132"/>
    </location>
</feature>
<keyword evidence="3" id="KW-0472">Membrane</keyword>
<dbReference type="VEuPathDB" id="ToxoDB:CSUI_001417"/>
<feature type="compositionally biased region" description="Polar residues" evidence="1">
    <location>
        <begin position="177"/>
        <end position="222"/>
    </location>
</feature>
<feature type="signal peptide" evidence="2">
    <location>
        <begin position="1"/>
        <end position="27"/>
    </location>
</feature>
<feature type="region of interest" description="Disordered" evidence="1">
    <location>
        <begin position="83"/>
        <end position="403"/>
    </location>
</feature>
<organism evidence="3 4">
    <name type="scientific">Cystoisospora suis</name>
    <dbReference type="NCBI Taxonomy" id="483139"/>
    <lineage>
        <taxon>Eukaryota</taxon>
        <taxon>Sar</taxon>
        <taxon>Alveolata</taxon>
        <taxon>Apicomplexa</taxon>
        <taxon>Conoidasida</taxon>
        <taxon>Coccidia</taxon>
        <taxon>Eucoccidiorida</taxon>
        <taxon>Eimeriorina</taxon>
        <taxon>Sarcocystidae</taxon>
        <taxon>Cystoisospora</taxon>
    </lineage>
</organism>
<evidence type="ECO:0000313" key="4">
    <source>
        <dbReference type="Proteomes" id="UP000221165"/>
    </source>
</evidence>
<dbReference type="Proteomes" id="UP000221165">
    <property type="component" value="Unassembled WGS sequence"/>
</dbReference>
<feature type="region of interest" description="Disordered" evidence="1">
    <location>
        <begin position="485"/>
        <end position="537"/>
    </location>
</feature>
<name>A0A2C6LBR7_9APIC</name>
<protein>
    <submittedName>
        <fullName evidence="3">Transmembrane protein</fullName>
    </submittedName>
</protein>